<evidence type="ECO:0000256" key="1">
    <source>
        <dbReference type="SAM" id="SignalP"/>
    </source>
</evidence>
<evidence type="ECO:0000313" key="3">
    <source>
        <dbReference type="Proteomes" id="UP000000561"/>
    </source>
</evidence>
<dbReference type="AlphaFoldDB" id="A0A0D1CGD0"/>
<dbReference type="InParanoid" id="A0A0D1CGD0"/>
<sequence length="291" mass="31907">MQTQHWFSTAVLFWAALASLAITLVIAHPPPPTTLLDALTQVARIDGDSLLADRFPHLPIDQRRFVGVVPQNLIGLIQGADSSGRLTLPAPAPGHVLLLTVPDSVSRSELRGVGLFREPSTHSIYYFQTVAFHVPAPQQFTREPIDRLHHIPPRSTDATLFGSRRLSIALDDGRVFQPRNKFALSHISTLPATGPRNERELTIYPRDLLNTILHGPSAHSAASVRWSSRPNWMLQGNKQGKIISLDSQTDAQSSVRATKLGSPKKWIASLRKSLTRSSVNEHSDAAPSSSS</sequence>
<gene>
    <name evidence="2" type="ORF">UMAG_06128</name>
</gene>
<feature type="chain" id="PRO_5002244127" evidence="1">
    <location>
        <begin position="28"/>
        <end position="291"/>
    </location>
</feature>
<dbReference type="eggNOG" id="ENOG502RE56">
    <property type="taxonomic scope" value="Eukaryota"/>
</dbReference>
<accession>A0A0D1CGD0</accession>
<dbReference type="OrthoDB" id="10530593at2759"/>
<proteinExistence type="predicted"/>
<reference evidence="2 3" key="1">
    <citation type="journal article" date="2006" name="Nature">
        <title>Insights from the genome of the biotrophic fungal plant pathogen Ustilago maydis.</title>
        <authorList>
            <person name="Kamper J."/>
            <person name="Kahmann R."/>
            <person name="Bolker M."/>
            <person name="Ma L.J."/>
            <person name="Brefort T."/>
            <person name="Saville B.J."/>
            <person name="Banuett F."/>
            <person name="Kronstad J.W."/>
            <person name="Gold S.E."/>
            <person name="Muller O."/>
            <person name="Perlin M.H."/>
            <person name="Wosten H.A."/>
            <person name="de Vries R."/>
            <person name="Ruiz-Herrera J."/>
            <person name="Reynaga-Pena C.G."/>
            <person name="Snetselaar K."/>
            <person name="McCann M."/>
            <person name="Perez-Martin J."/>
            <person name="Feldbrugge M."/>
            <person name="Basse C.W."/>
            <person name="Steinberg G."/>
            <person name="Ibeas J.I."/>
            <person name="Holloman W."/>
            <person name="Guzman P."/>
            <person name="Farman M."/>
            <person name="Stajich J.E."/>
            <person name="Sentandreu R."/>
            <person name="Gonzalez-Prieto J.M."/>
            <person name="Kennell J.C."/>
            <person name="Molina L."/>
            <person name="Schirawski J."/>
            <person name="Mendoza-Mendoza A."/>
            <person name="Greilinger D."/>
            <person name="Munch K."/>
            <person name="Rossel N."/>
            <person name="Scherer M."/>
            <person name="Vranes M."/>
            <person name="Ladendorf O."/>
            <person name="Vincon V."/>
            <person name="Fuchs U."/>
            <person name="Sandrock B."/>
            <person name="Meng S."/>
            <person name="Ho E.C."/>
            <person name="Cahill M.J."/>
            <person name="Boyce K.J."/>
            <person name="Klose J."/>
            <person name="Klosterman S.J."/>
            <person name="Deelstra H.J."/>
            <person name="Ortiz-Castellanos L."/>
            <person name="Li W."/>
            <person name="Sanchez-Alonso P."/>
            <person name="Schreier P.H."/>
            <person name="Hauser-Hahn I."/>
            <person name="Vaupel M."/>
            <person name="Koopmann E."/>
            <person name="Friedrich G."/>
            <person name="Voss H."/>
            <person name="Schluter T."/>
            <person name="Margolis J."/>
            <person name="Platt D."/>
            <person name="Swimmer C."/>
            <person name="Gnirke A."/>
            <person name="Chen F."/>
            <person name="Vysotskaia V."/>
            <person name="Mannhaupt G."/>
            <person name="Guldener U."/>
            <person name="Munsterkotter M."/>
            <person name="Haase D."/>
            <person name="Oesterheld M."/>
            <person name="Mewes H.W."/>
            <person name="Mauceli E.W."/>
            <person name="DeCaprio D."/>
            <person name="Wade C.M."/>
            <person name="Butler J."/>
            <person name="Young S."/>
            <person name="Jaffe D.B."/>
            <person name="Calvo S."/>
            <person name="Nusbaum C."/>
            <person name="Galagan J."/>
            <person name="Birren B.W."/>
        </authorList>
    </citation>
    <scope>NUCLEOTIDE SEQUENCE [LARGE SCALE GENOMIC DNA]</scope>
    <source>
        <strain evidence="3">DSM 14603 / FGSC 9021 / UM521</strain>
    </source>
</reference>
<evidence type="ECO:0000313" key="2">
    <source>
        <dbReference type="EMBL" id="KIS66038.1"/>
    </source>
</evidence>
<protein>
    <submittedName>
        <fullName evidence="2">Uncharacterized protein</fullName>
    </submittedName>
</protein>
<dbReference type="VEuPathDB" id="FungiDB:UMAG_06128"/>
<name>A0A0D1CGD0_MYCMD</name>
<keyword evidence="3" id="KW-1185">Reference proteome</keyword>
<dbReference type="OMA" id="SHEGRTM"/>
<dbReference type="EMBL" id="CM003160">
    <property type="protein sequence ID" value="KIS66038.1"/>
    <property type="molecule type" value="Genomic_DNA"/>
</dbReference>
<dbReference type="KEGG" id="uma:UMAG_06128"/>
<dbReference type="Proteomes" id="UP000000561">
    <property type="component" value="Chromosome 21"/>
</dbReference>
<organism evidence="2 3">
    <name type="scientific">Mycosarcoma maydis</name>
    <name type="common">Corn smut fungus</name>
    <name type="synonym">Ustilago maydis</name>
    <dbReference type="NCBI Taxonomy" id="5270"/>
    <lineage>
        <taxon>Eukaryota</taxon>
        <taxon>Fungi</taxon>
        <taxon>Dikarya</taxon>
        <taxon>Basidiomycota</taxon>
        <taxon>Ustilaginomycotina</taxon>
        <taxon>Ustilaginomycetes</taxon>
        <taxon>Ustilaginales</taxon>
        <taxon>Ustilaginaceae</taxon>
        <taxon>Mycosarcoma</taxon>
    </lineage>
</organism>
<dbReference type="GeneID" id="23565822"/>
<feature type="signal peptide" evidence="1">
    <location>
        <begin position="1"/>
        <end position="27"/>
    </location>
</feature>
<dbReference type="RefSeq" id="XP_011392472.1">
    <property type="nucleotide sequence ID" value="XM_011394170.1"/>
</dbReference>
<keyword evidence="1" id="KW-0732">Signal</keyword>